<protein>
    <submittedName>
        <fullName evidence="1">Histidine kinase</fullName>
    </submittedName>
</protein>
<comment type="caution">
    <text evidence="1">The sequence shown here is derived from an EMBL/GenBank/DDBJ whole genome shotgun (WGS) entry which is preliminary data.</text>
</comment>
<dbReference type="Proteomes" id="UP000216451">
    <property type="component" value="Unassembled WGS sequence"/>
</dbReference>
<reference evidence="1 2" key="1">
    <citation type="journal article" date="2017" name="BMC Genomics">
        <title>Comparative genomic and phylogenomic analyses of the Bifidobacteriaceae family.</title>
        <authorList>
            <person name="Lugli G.A."/>
            <person name="Milani C."/>
            <person name="Turroni F."/>
            <person name="Duranti S."/>
            <person name="Mancabelli L."/>
            <person name="Mangifesta M."/>
            <person name="Ferrario C."/>
            <person name="Modesto M."/>
            <person name="Mattarelli P."/>
            <person name="Jiri K."/>
            <person name="van Sinderen D."/>
            <person name="Ventura M."/>
        </authorList>
    </citation>
    <scope>NUCLEOTIDE SEQUENCE [LARGE SCALE GENOMIC DNA]</scope>
    <source>
        <strain evidence="1 2">LMG 28769</strain>
    </source>
</reference>
<proteinExistence type="predicted"/>
<keyword evidence="1" id="KW-0808">Transferase</keyword>
<organism evidence="1 2">
    <name type="scientific">Bifidobacterium aquikefiri</name>
    <dbReference type="NCBI Taxonomy" id="1653207"/>
    <lineage>
        <taxon>Bacteria</taxon>
        <taxon>Bacillati</taxon>
        <taxon>Actinomycetota</taxon>
        <taxon>Actinomycetes</taxon>
        <taxon>Bifidobacteriales</taxon>
        <taxon>Bifidobacteriaceae</taxon>
        <taxon>Bifidobacterium</taxon>
    </lineage>
</organism>
<gene>
    <name evidence="1" type="ORF">BAQU_0175</name>
</gene>
<dbReference type="GO" id="GO:0016301">
    <property type="term" value="F:kinase activity"/>
    <property type="evidence" value="ECO:0007669"/>
    <property type="project" value="UniProtKB-KW"/>
</dbReference>
<keyword evidence="2" id="KW-1185">Reference proteome</keyword>
<dbReference type="EMBL" id="MWXA01000002">
    <property type="protein sequence ID" value="OZG68360.1"/>
    <property type="molecule type" value="Genomic_DNA"/>
</dbReference>
<accession>A0A261GAC2</accession>
<dbReference type="RefSeq" id="WP_211277064.1">
    <property type="nucleotide sequence ID" value="NZ_JBDNSV010000017.1"/>
</dbReference>
<evidence type="ECO:0000313" key="1">
    <source>
        <dbReference type="EMBL" id="OZG68360.1"/>
    </source>
</evidence>
<dbReference type="GeneID" id="98294863"/>
<sequence>MLGNMSFTASVLRVVIASPSDIPEARDAVEGALHNWNDANSISKHIVLLPWRWETASVPLLGGHPQAQINEQGVDSADIVIALFGSRLGSPTPEAVSGTVEEIERSVATGKLVHLYFSTAPLPRDIDTAQLDGLREFRHQISQRGLLGEFVNVAQLEHEVWKAIEFDVAKLDLNVSALATVSRGVKFSAQPHEERELKEYDKRGKARYTTRHWIEITNSGDKDATDVTFEVVGEHSSMMLTCDDEPTIIHAGQTRRLSVVHYLQGSDPDVIRIHWAENGEKKHKDFHVG</sequence>
<name>A0A261GAC2_9BIFI</name>
<evidence type="ECO:0000313" key="2">
    <source>
        <dbReference type="Proteomes" id="UP000216451"/>
    </source>
</evidence>
<dbReference type="AlphaFoldDB" id="A0A261GAC2"/>
<keyword evidence="1" id="KW-0418">Kinase</keyword>